<sequence>MSDNTHKTVKSKETRRIWRTRRGGALLAAALLAGLAAAPAATAAASSSTHRPVSRGTLVSVTPVASHDAGGVKKFLAERDMATDSVQYGVAAYRLTYRTVDPYGKATTATGLLTLPVGGKHRLDIVSDTHGTMVNRDYAPSVAEDFGRVPSYLNATAGRAVVAPDYLGLGKGPGRHPYMDTGSSVTASVDMLRAARTAADRLGRPLSGDVYATGFSQGGQVAMALGRALEGGADRYFRLKALAPVSGPYDLAGEEIPALFDGRVNDASGLIYL</sequence>
<dbReference type="GO" id="GO:0016042">
    <property type="term" value="P:lipid catabolic process"/>
    <property type="evidence" value="ECO:0007669"/>
    <property type="project" value="InterPro"/>
</dbReference>
<evidence type="ECO:0008006" key="4">
    <source>
        <dbReference type="Google" id="ProtNLM"/>
    </source>
</evidence>
<feature type="signal peptide" evidence="1">
    <location>
        <begin position="1"/>
        <end position="43"/>
    </location>
</feature>
<dbReference type="SUPFAM" id="SSF53474">
    <property type="entry name" value="alpha/beta-Hydrolases"/>
    <property type="match status" value="1"/>
</dbReference>
<dbReference type="EMBL" id="BMMM01000002">
    <property type="protein sequence ID" value="GGN57053.1"/>
    <property type="molecule type" value="Genomic_DNA"/>
</dbReference>
<dbReference type="GO" id="GO:0004806">
    <property type="term" value="F:triacylglycerol lipase activity"/>
    <property type="evidence" value="ECO:0007669"/>
    <property type="project" value="InterPro"/>
</dbReference>
<evidence type="ECO:0000313" key="3">
    <source>
        <dbReference type="Proteomes" id="UP000600365"/>
    </source>
</evidence>
<evidence type="ECO:0000256" key="1">
    <source>
        <dbReference type="SAM" id="SignalP"/>
    </source>
</evidence>
<evidence type="ECO:0000313" key="2">
    <source>
        <dbReference type="EMBL" id="GGN57053.1"/>
    </source>
</evidence>
<dbReference type="PANTHER" id="PTHR34853:SF1">
    <property type="entry name" value="LIPASE 5"/>
    <property type="match status" value="1"/>
</dbReference>
<organism evidence="2 3">
    <name type="scientific">Streptomyces albiflavescens</name>
    <dbReference type="NCBI Taxonomy" id="1623582"/>
    <lineage>
        <taxon>Bacteria</taxon>
        <taxon>Bacillati</taxon>
        <taxon>Actinomycetota</taxon>
        <taxon>Actinomycetes</taxon>
        <taxon>Kitasatosporales</taxon>
        <taxon>Streptomycetaceae</taxon>
        <taxon>Streptomyces</taxon>
    </lineage>
</organism>
<feature type="chain" id="PRO_5039488279" description="Lipase" evidence="1">
    <location>
        <begin position="44"/>
        <end position="273"/>
    </location>
</feature>
<dbReference type="Gene3D" id="3.40.50.1820">
    <property type="entry name" value="alpha/beta hydrolase"/>
    <property type="match status" value="1"/>
</dbReference>
<protein>
    <recommendedName>
        <fullName evidence="4">Lipase</fullName>
    </recommendedName>
</protein>
<dbReference type="InterPro" id="IPR029058">
    <property type="entry name" value="AB_hydrolase_fold"/>
</dbReference>
<name>A0A917XYA9_9ACTN</name>
<dbReference type="InterPro" id="IPR005152">
    <property type="entry name" value="Lipase_secreted"/>
</dbReference>
<keyword evidence="3" id="KW-1185">Reference proteome</keyword>
<gene>
    <name evidence="2" type="ORF">GCM10011579_018910</name>
</gene>
<reference evidence="2 3" key="1">
    <citation type="journal article" date="2014" name="Int. J. Syst. Evol. Microbiol.">
        <title>Complete genome sequence of Corynebacterium casei LMG S-19264T (=DSM 44701T), isolated from a smear-ripened cheese.</title>
        <authorList>
            <consortium name="US DOE Joint Genome Institute (JGI-PGF)"/>
            <person name="Walter F."/>
            <person name="Albersmeier A."/>
            <person name="Kalinowski J."/>
            <person name="Ruckert C."/>
        </authorList>
    </citation>
    <scope>NUCLEOTIDE SEQUENCE [LARGE SCALE GENOMIC DNA]</scope>
    <source>
        <strain evidence="2 3">CGMCC 4.7111</strain>
    </source>
</reference>
<dbReference type="Proteomes" id="UP000600365">
    <property type="component" value="Unassembled WGS sequence"/>
</dbReference>
<dbReference type="AlphaFoldDB" id="A0A917XYA9"/>
<dbReference type="PANTHER" id="PTHR34853">
    <property type="match status" value="1"/>
</dbReference>
<comment type="caution">
    <text evidence="2">The sequence shown here is derived from an EMBL/GenBank/DDBJ whole genome shotgun (WGS) entry which is preliminary data.</text>
</comment>
<accession>A0A917XYA9</accession>
<keyword evidence="1" id="KW-0732">Signal</keyword>
<proteinExistence type="predicted"/>